<dbReference type="Gene3D" id="2.130.10.10">
    <property type="entry name" value="YVTN repeat-like/Quinoprotein amine dehydrogenase"/>
    <property type="match status" value="1"/>
</dbReference>
<evidence type="ECO:0000313" key="6">
    <source>
        <dbReference type="Proteomes" id="UP000541444"/>
    </source>
</evidence>
<feature type="transmembrane region" description="Helical" evidence="3">
    <location>
        <begin position="468"/>
        <end position="488"/>
    </location>
</feature>
<organism evidence="5 6">
    <name type="scientific">Kingdonia uniflora</name>
    <dbReference type="NCBI Taxonomy" id="39325"/>
    <lineage>
        <taxon>Eukaryota</taxon>
        <taxon>Viridiplantae</taxon>
        <taxon>Streptophyta</taxon>
        <taxon>Embryophyta</taxon>
        <taxon>Tracheophyta</taxon>
        <taxon>Spermatophyta</taxon>
        <taxon>Magnoliopsida</taxon>
        <taxon>Ranunculales</taxon>
        <taxon>Circaeasteraceae</taxon>
        <taxon>Kingdonia</taxon>
    </lineage>
</organism>
<keyword evidence="4" id="KW-0732">Signal</keyword>
<dbReference type="AlphaFoldDB" id="A0A7J7KZN1"/>
<dbReference type="InterPro" id="IPR036322">
    <property type="entry name" value="WD40_repeat_dom_sf"/>
</dbReference>
<keyword evidence="3" id="KW-0472">Membrane</keyword>
<feature type="signal peptide" evidence="4">
    <location>
        <begin position="1"/>
        <end position="19"/>
    </location>
</feature>
<dbReference type="OrthoDB" id="2018951at2759"/>
<evidence type="ECO:0000256" key="3">
    <source>
        <dbReference type="SAM" id="Phobius"/>
    </source>
</evidence>
<keyword evidence="1" id="KW-0175">Coiled coil</keyword>
<keyword evidence="3" id="KW-0812">Transmembrane</keyword>
<dbReference type="Proteomes" id="UP000541444">
    <property type="component" value="Unassembled WGS sequence"/>
</dbReference>
<keyword evidence="6" id="KW-1185">Reference proteome</keyword>
<evidence type="ECO:0000256" key="2">
    <source>
        <dbReference type="SAM" id="MobiDB-lite"/>
    </source>
</evidence>
<feature type="chain" id="PRO_5029687243" evidence="4">
    <location>
        <begin position="20"/>
        <end position="619"/>
    </location>
</feature>
<keyword evidence="3" id="KW-1133">Transmembrane helix</keyword>
<evidence type="ECO:0000313" key="5">
    <source>
        <dbReference type="EMBL" id="KAF6135831.1"/>
    </source>
</evidence>
<accession>A0A7J7KZN1</accession>
<protein>
    <submittedName>
        <fullName evidence="5">Uncharacterized protein</fullName>
    </submittedName>
</protein>
<gene>
    <name evidence="5" type="ORF">GIB67_028150</name>
</gene>
<dbReference type="InterPro" id="IPR015943">
    <property type="entry name" value="WD40/YVTN_repeat-like_dom_sf"/>
</dbReference>
<feature type="compositionally biased region" description="Low complexity" evidence="2">
    <location>
        <begin position="546"/>
        <end position="565"/>
    </location>
</feature>
<dbReference type="SUPFAM" id="SSF50978">
    <property type="entry name" value="WD40 repeat-like"/>
    <property type="match status" value="1"/>
</dbReference>
<comment type="caution">
    <text evidence="5">The sequence shown here is derived from an EMBL/GenBank/DDBJ whole genome shotgun (WGS) entry which is preliminary data.</text>
</comment>
<name>A0A7J7KZN1_9MAGN</name>
<feature type="coiled-coil region" evidence="1">
    <location>
        <begin position="29"/>
        <end position="56"/>
    </location>
</feature>
<proteinExistence type="predicted"/>
<reference evidence="5 6" key="1">
    <citation type="journal article" date="2020" name="IScience">
        <title>Genome Sequencing of the Endangered Kingdonia uniflora (Circaeasteraceae, Ranunculales) Reveals Potential Mechanisms of Evolutionary Specialization.</title>
        <authorList>
            <person name="Sun Y."/>
            <person name="Deng T."/>
            <person name="Zhang A."/>
            <person name="Moore M.J."/>
            <person name="Landis J.B."/>
            <person name="Lin N."/>
            <person name="Zhang H."/>
            <person name="Zhang X."/>
            <person name="Huang J."/>
            <person name="Zhang X."/>
            <person name="Sun H."/>
            <person name="Wang H."/>
        </authorList>
    </citation>
    <scope>NUCLEOTIDE SEQUENCE [LARGE SCALE GENOMIC DNA]</scope>
    <source>
        <strain evidence="5">TB1705</strain>
        <tissue evidence="5">Leaf</tissue>
    </source>
</reference>
<dbReference type="EMBL" id="JACGCM010002776">
    <property type="protein sequence ID" value="KAF6135831.1"/>
    <property type="molecule type" value="Genomic_DNA"/>
</dbReference>
<evidence type="ECO:0000256" key="1">
    <source>
        <dbReference type="SAM" id="Coils"/>
    </source>
</evidence>
<feature type="region of interest" description="Disordered" evidence="2">
    <location>
        <begin position="516"/>
        <end position="576"/>
    </location>
</feature>
<dbReference type="PANTHER" id="PTHR35464">
    <property type="entry name" value="OS06G0115200 PROTEIN"/>
    <property type="match status" value="1"/>
</dbReference>
<dbReference type="InterPro" id="IPR045288">
    <property type="entry name" value="At1g75140-like"/>
</dbReference>
<dbReference type="PANTHER" id="PTHR35464:SF1">
    <property type="entry name" value="OS06G0115200 PROTEIN"/>
    <property type="match status" value="1"/>
</dbReference>
<evidence type="ECO:0000256" key="4">
    <source>
        <dbReference type="SAM" id="SignalP"/>
    </source>
</evidence>
<sequence length="619" mass="69316">MFLFLRVYLFGSTPLLVEAFEQDESMSILDQHEIQLRKLETLVKNLTEVVARLESAIPDRKNVVMGSVKKEQRKIDVQMDVIVEEKILVDGEKSRIGLSVTKFNPAWSERFQFLSAVKLESEATCINVLPFEDYEGFSKYVAVGDEQGMVYVFLPNGDIVVEFNTLSESPITAMVSYMSIHKNESVLVTGHDNGVILVHRIWEASANGEDWHSLSMVNAKAFELEGEERLRITILEVHQVGRMRYILSSDASGKIRVLRENGTVYGYVIAKSPPLAFLKQRLLFLTESGAGSLDLRSMRITESECEGMNHSIVKNYAFDVSERSKAYGLTSEGDLIHVVLLGDIVNFKCRVRSKRKFEMDGILAIQTIKGYLVVVGVEKVFVYNVSSHHYVRVGAPRPVFLTSLDEIRSSFLNSNEISDNEECFKSTKLMMPLVASDREKLVILGLGSGYVGIYRSNLPVFNTEINTMIWTTPVLIFFLFLFGVWQFFGKKKESLTSWGSEEPFSSTSVATSVTTGATLGGGASPGDRQFSDSSSRAASDLRDLRGSGLRGPSRRYGSPSRYPGGNAIPFRPNSNDHNFRTATELKYRGPTLETTGFPKRRENLFSNSQVVEDNIDTMN</sequence>